<reference evidence="1 2" key="2">
    <citation type="journal article" date="2017" name="Front. Plant Sci.">
        <title>Gene Classification and Mining of Molecular Markers Useful in Red Clover (Trifolium pratense) Breeding.</title>
        <authorList>
            <person name="Istvanek J."/>
            <person name="Dluhosova J."/>
            <person name="Dluhos P."/>
            <person name="Patkova L."/>
            <person name="Nedelnik J."/>
            <person name="Repkova J."/>
        </authorList>
    </citation>
    <scope>NUCLEOTIDE SEQUENCE [LARGE SCALE GENOMIC DNA]</scope>
    <source>
        <strain evidence="2">cv. Tatra</strain>
        <tissue evidence="1">Young leaves</tissue>
    </source>
</reference>
<gene>
    <name evidence="1" type="ORF">L195_g033822</name>
</gene>
<protein>
    <submittedName>
        <fullName evidence="1">Uncharacterized protein</fullName>
    </submittedName>
</protein>
<comment type="caution">
    <text evidence="1">The sequence shown here is derived from an EMBL/GenBank/DDBJ whole genome shotgun (WGS) entry which is preliminary data.</text>
</comment>
<name>A0A2K3LH40_TRIPR</name>
<accession>A0A2K3LH40</accession>
<dbReference type="Proteomes" id="UP000236291">
    <property type="component" value="Unassembled WGS sequence"/>
</dbReference>
<reference evidence="1 2" key="1">
    <citation type="journal article" date="2014" name="Am. J. Bot.">
        <title>Genome assembly and annotation for red clover (Trifolium pratense; Fabaceae).</title>
        <authorList>
            <person name="Istvanek J."/>
            <person name="Jaros M."/>
            <person name="Krenek A."/>
            <person name="Repkova J."/>
        </authorList>
    </citation>
    <scope>NUCLEOTIDE SEQUENCE [LARGE SCALE GENOMIC DNA]</scope>
    <source>
        <strain evidence="2">cv. Tatra</strain>
        <tissue evidence="1">Young leaves</tissue>
    </source>
</reference>
<organism evidence="1 2">
    <name type="scientific">Trifolium pratense</name>
    <name type="common">Red clover</name>
    <dbReference type="NCBI Taxonomy" id="57577"/>
    <lineage>
        <taxon>Eukaryota</taxon>
        <taxon>Viridiplantae</taxon>
        <taxon>Streptophyta</taxon>
        <taxon>Embryophyta</taxon>
        <taxon>Tracheophyta</taxon>
        <taxon>Spermatophyta</taxon>
        <taxon>Magnoliopsida</taxon>
        <taxon>eudicotyledons</taxon>
        <taxon>Gunneridae</taxon>
        <taxon>Pentapetalae</taxon>
        <taxon>rosids</taxon>
        <taxon>fabids</taxon>
        <taxon>Fabales</taxon>
        <taxon>Fabaceae</taxon>
        <taxon>Papilionoideae</taxon>
        <taxon>50 kb inversion clade</taxon>
        <taxon>NPAAA clade</taxon>
        <taxon>Hologalegina</taxon>
        <taxon>IRL clade</taxon>
        <taxon>Trifolieae</taxon>
        <taxon>Trifolium</taxon>
    </lineage>
</organism>
<sequence length="93" mass="10758">MRAICGAGHKEFFGHGVKVEVYFESVRHMSPVTRCLRQNQVMLHKFIWALAAPGHAQGVCNGYDMQFLTFFRLISRDQLERILRNKRMGLSAF</sequence>
<dbReference type="AlphaFoldDB" id="A0A2K3LH40"/>
<proteinExistence type="predicted"/>
<evidence type="ECO:0000313" key="1">
    <source>
        <dbReference type="EMBL" id="PNX77851.1"/>
    </source>
</evidence>
<evidence type="ECO:0000313" key="2">
    <source>
        <dbReference type="Proteomes" id="UP000236291"/>
    </source>
</evidence>
<dbReference type="EMBL" id="ASHM01033045">
    <property type="protein sequence ID" value="PNX77851.1"/>
    <property type="molecule type" value="Genomic_DNA"/>
</dbReference>